<dbReference type="RefSeq" id="WP_380509943.1">
    <property type="nucleotide sequence ID" value="NZ_JBHEZX010000007.1"/>
</dbReference>
<gene>
    <name evidence="1" type="ORF">ACEZDG_17450</name>
</gene>
<proteinExistence type="predicted"/>
<dbReference type="Gene3D" id="1.10.3210.10">
    <property type="entry name" value="Hypothetical protein af1432"/>
    <property type="match status" value="1"/>
</dbReference>
<protein>
    <submittedName>
        <fullName evidence="1">Phosphohydrolase</fullName>
    </submittedName>
</protein>
<sequence>MPSPAPALTLADVDALAARAHAGQFDKIGVPYVNHVRAVSAGLAPFGVGLQMAGLLHDTLEDTTLTPELLRAAGVPFSVVTLVRKVTNREGVAYEDMLDGIRADYSATLLKVSDNAHNSLPDRAAQLLPEQRLRLAEKYRHARSVLWPSVPHEDVRAILRIVNPSLLTELTAAMSR</sequence>
<comment type="caution">
    <text evidence="1">The sequence shown here is derived from an EMBL/GenBank/DDBJ whole genome shotgun (WGS) entry which is preliminary data.</text>
</comment>
<dbReference type="SUPFAM" id="SSF109604">
    <property type="entry name" value="HD-domain/PDEase-like"/>
    <property type="match status" value="1"/>
</dbReference>
<dbReference type="Proteomes" id="UP001592582">
    <property type="component" value="Unassembled WGS sequence"/>
</dbReference>
<dbReference type="EMBL" id="JBHEZX010000007">
    <property type="protein sequence ID" value="MFC1411048.1"/>
    <property type="molecule type" value="Genomic_DNA"/>
</dbReference>
<accession>A0ABV6VBF1</accession>
<evidence type="ECO:0000313" key="2">
    <source>
        <dbReference type="Proteomes" id="UP001592582"/>
    </source>
</evidence>
<reference evidence="1 2" key="1">
    <citation type="submission" date="2024-09" db="EMBL/GenBank/DDBJ databases">
        <authorList>
            <person name="Lee S.D."/>
        </authorList>
    </citation>
    <scope>NUCLEOTIDE SEQUENCE [LARGE SCALE GENOMIC DNA]</scope>
    <source>
        <strain evidence="1 2">N1-1</strain>
    </source>
</reference>
<keyword evidence="2" id="KW-1185">Reference proteome</keyword>
<name>A0ABV6VBF1_9ACTN</name>
<evidence type="ECO:0000313" key="1">
    <source>
        <dbReference type="EMBL" id="MFC1411048.1"/>
    </source>
</evidence>
<organism evidence="1 2">
    <name type="scientific">Streptacidiphilus alkalitolerans</name>
    <dbReference type="NCBI Taxonomy" id="3342712"/>
    <lineage>
        <taxon>Bacteria</taxon>
        <taxon>Bacillati</taxon>
        <taxon>Actinomycetota</taxon>
        <taxon>Actinomycetes</taxon>
        <taxon>Kitasatosporales</taxon>
        <taxon>Streptomycetaceae</taxon>
        <taxon>Streptacidiphilus</taxon>
    </lineage>
</organism>